<evidence type="ECO:0000256" key="1">
    <source>
        <dbReference type="SAM" id="MobiDB-lite"/>
    </source>
</evidence>
<dbReference type="EMBL" id="CP042434">
    <property type="protein sequence ID" value="QEC70888.1"/>
    <property type="molecule type" value="Genomic_DNA"/>
</dbReference>
<protein>
    <submittedName>
        <fullName evidence="2">Uncharacterized protein</fullName>
    </submittedName>
</protein>
<accession>A0A5B8VKV2</accession>
<feature type="compositionally biased region" description="Polar residues" evidence="1">
    <location>
        <begin position="113"/>
        <end position="128"/>
    </location>
</feature>
<sequence length="178" mass="19670">MKKNLMFISVINILLLAMMILFNPQVGYSQLKIGKPNKAIKNERKVSLKTKLPPFKGKAPEKKAKTNLVSGLPAAPNQGGIHLTSPPKKHRGNFKHPKKDSLHGPLNPRKRISWSTVTNGTTNASTNGRKLRKTKVSQKGATKTINQQPLPPKANSKQIEINKNSNTTKKNSKNAKKQ</sequence>
<proteinExistence type="predicted"/>
<organism evidence="2 3">
    <name type="scientific">Arachidicoccus ginsenosidivorans</name>
    <dbReference type="NCBI Taxonomy" id="496057"/>
    <lineage>
        <taxon>Bacteria</taxon>
        <taxon>Pseudomonadati</taxon>
        <taxon>Bacteroidota</taxon>
        <taxon>Chitinophagia</taxon>
        <taxon>Chitinophagales</taxon>
        <taxon>Chitinophagaceae</taxon>
        <taxon>Arachidicoccus</taxon>
    </lineage>
</organism>
<evidence type="ECO:0000313" key="3">
    <source>
        <dbReference type="Proteomes" id="UP000321291"/>
    </source>
</evidence>
<dbReference type="Proteomes" id="UP000321291">
    <property type="component" value="Chromosome"/>
</dbReference>
<evidence type="ECO:0000313" key="2">
    <source>
        <dbReference type="EMBL" id="QEC70888.1"/>
    </source>
</evidence>
<dbReference type="KEGG" id="agi:FSB73_03560"/>
<name>A0A5B8VKV2_9BACT</name>
<dbReference type="AlphaFoldDB" id="A0A5B8VKV2"/>
<feature type="compositionally biased region" description="Polar residues" evidence="1">
    <location>
        <begin position="137"/>
        <end position="148"/>
    </location>
</feature>
<gene>
    <name evidence="2" type="ORF">FSB73_03560</name>
</gene>
<dbReference type="RefSeq" id="WP_146780148.1">
    <property type="nucleotide sequence ID" value="NZ_CP042434.1"/>
</dbReference>
<feature type="region of interest" description="Disordered" evidence="1">
    <location>
        <begin position="72"/>
        <end position="178"/>
    </location>
</feature>
<reference evidence="2 3" key="1">
    <citation type="journal article" date="2017" name="Int. J. Syst. Evol. Microbiol.">
        <title>Arachidicoccus ginsenosidivorans sp. nov., with ginsenoside-converting activity isolated from ginseng cultivating soil.</title>
        <authorList>
            <person name="Siddiqi M.Z."/>
            <person name="Aslam Z."/>
            <person name="Im W.T."/>
        </authorList>
    </citation>
    <scope>NUCLEOTIDE SEQUENCE [LARGE SCALE GENOMIC DNA]</scope>
    <source>
        <strain evidence="2 3">Gsoil 809</strain>
    </source>
</reference>
<feature type="compositionally biased region" description="Basic residues" evidence="1">
    <location>
        <begin position="87"/>
        <end position="98"/>
    </location>
</feature>
<keyword evidence="3" id="KW-1185">Reference proteome</keyword>